<feature type="compositionally biased region" description="Polar residues" evidence="1">
    <location>
        <begin position="382"/>
        <end position="397"/>
    </location>
</feature>
<feature type="compositionally biased region" description="Polar residues" evidence="1">
    <location>
        <begin position="196"/>
        <end position="206"/>
    </location>
</feature>
<evidence type="ECO:0000256" key="1">
    <source>
        <dbReference type="SAM" id="MobiDB-lite"/>
    </source>
</evidence>
<dbReference type="RefSeq" id="XP_046011508.1">
    <property type="nucleotide sequence ID" value="XM_046158873.1"/>
</dbReference>
<feature type="signal peptide" evidence="2">
    <location>
        <begin position="1"/>
        <end position="21"/>
    </location>
</feature>
<keyword evidence="4" id="KW-1185">Reference proteome</keyword>
<organism evidence="3 4">
    <name type="scientific">Microdochium trichocladiopsis</name>
    <dbReference type="NCBI Taxonomy" id="1682393"/>
    <lineage>
        <taxon>Eukaryota</taxon>
        <taxon>Fungi</taxon>
        <taxon>Dikarya</taxon>
        <taxon>Ascomycota</taxon>
        <taxon>Pezizomycotina</taxon>
        <taxon>Sordariomycetes</taxon>
        <taxon>Xylariomycetidae</taxon>
        <taxon>Xylariales</taxon>
        <taxon>Microdochiaceae</taxon>
        <taxon>Microdochium</taxon>
    </lineage>
</organism>
<feature type="region of interest" description="Disordered" evidence="1">
    <location>
        <begin position="232"/>
        <end position="251"/>
    </location>
</feature>
<protein>
    <submittedName>
        <fullName evidence="3">Uncharacterized protein</fullName>
    </submittedName>
</protein>
<dbReference type="AlphaFoldDB" id="A0A9P8Y552"/>
<accession>A0A9P8Y552</accession>
<dbReference type="GeneID" id="70188419"/>
<evidence type="ECO:0000313" key="4">
    <source>
        <dbReference type="Proteomes" id="UP000756346"/>
    </source>
</evidence>
<feature type="region of interest" description="Disordered" evidence="1">
    <location>
        <begin position="110"/>
        <end position="129"/>
    </location>
</feature>
<comment type="caution">
    <text evidence="3">The sequence shown here is derived from an EMBL/GenBank/DDBJ whole genome shotgun (WGS) entry which is preliminary data.</text>
</comment>
<feature type="region of interest" description="Disordered" evidence="1">
    <location>
        <begin position="282"/>
        <end position="406"/>
    </location>
</feature>
<proteinExistence type="predicted"/>
<evidence type="ECO:0000313" key="3">
    <source>
        <dbReference type="EMBL" id="KAH7029220.1"/>
    </source>
</evidence>
<feature type="region of interest" description="Disordered" evidence="1">
    <location>
        <begin position="152"/>
        <end position="186"/>
    </location>
</feature>
<evidence type="ECO:0000256" key="2">
    <source>
        <dbReference type="SAM" id="SignalP"/>
    </source>
</evidence>
<keyword evidence="2" id="KW-0732">Signal</keyword>
<dbReference type="Proteomes" id="UP000756346">
    <property type="component" value="Unassembled WGS sequence"/>
</dbReference>
<reference evidence="3" key="1">
    <citation type="journal article" date="2021" name="Nat. Commun.">
        <title>Genetic determinants of endophytism in the Arabidopsis root mycobiome.</title>
        <authorList>
            <person name="Mesny F."/>
            <person name="Miyauchi S."/>
            <person name="Thiergart T."/>
            <person name="Pickel B."/>
            <person name="Atanasova L."/>
            <person name="Karlsson M."/>
            <person name="Huettel B."/>
            <person name="Barry K.W."/>
            <person name="Haridas S."/>
            <person name="Chen C."/>
            <person name="Bauer D."/>
            <person name="Andreopoulos W."/>
            <person name="Pangilinan J."/>
            <person name="LaButti K."/>
            <person name="Riley R."/>
            <person name="Lipzen A."/>
            <person name="Clum A."/>
            <person name="Drula E."/>
            <person name="Henrissat B."/>
            <person name="Kohler A."/>
            <person name="Grigoriev I.V."/>
            <person name="Martin F.M."/>
            <person name="Hacquard S."/>
        </authorList>
    </citation>
    <scope>NUCLEOTIDE SEQUENCE</scope>
    <source>
        <strain evidence="3">MPI-CAGE-CH-0230</strain>
    </source>
</reference>
<sequence length="514" mass="54834">MDNQNIIVIIVIMALIMDRSMLPTGATTEIATTDKNLSTASPSTSRAVSAAPAIPYIVYVREADQRSETTYSGADHAQPYCRVDISVLLGVSSRSGGGGEQRHGIFGARDLIHGNTGGTHARGQPEGGRWYTSDAWASLKEQVLSHGTEAAAHAYPPGASSNNAAFSSDATGGSSSDHPQSMPQHTPLRQNLEAETSSMLPQSTHRPGNGEDSTVFPLLTMSGFYSTARRDGNTSAYHPTTGDGAGAGVDQRFPVVDPRLLQQIPYEPHQQRFGGLHGYNGGFVQPQQMQHQPDMPLHHGVPTHLSSGGYRSPWASLPASPGYAARRQPPQPPPAPVEKAKTTRQAPATPKRSRKALPNGSRARQPRKRPPAGPRASRNRTSKASETPVTGKTTTQPAVELDSYAPGEAAVAGQQTRLSRDIPNESDAILGNESFVRRVASPLSAGQEDNLVEQRLVDHVGTELDKSSIDPANEGLFLEPGLMLTGHTWFDTEENGHAGDGMMVVVDQSTPRAP</sequence>
<name>A0A9P8Y552_9PEZI</name>
<feature type="compositionally biased region" description="Low complexity" evidence="1">
    <location>
        <begin position="285"/>
        <end position="299"/>
    </location>
</feature>
<dbReference type="EMBL" id="JAGTJQ010000006">
    <property type="protein sequence ID" value="KAH7029220.1"/>
    <property type="molecule type" value="Genomic_DNA"/>
</dbReference>
<feature type="chain" id="PRO_5040338169" evidence="2">
    <location>
        <begin position="22"/>
        <end position="514"/>
    </location>
</feature>
<feature type="compositionally biased region" description="Polar residues" evidence="1">
    <location>
        <begin position="171"/>
        <end position="186"/>
    </location>
</feature>
<gene>
    <name evidence="3" type="ORF">B0I36DRAFT_363791</name>
</gene>
<feature type="compositionally biased region" description="Low complexity" evidence="1">
    <location>
        <begin position="159"/>
        <end position="170"/>
    </location>
</feature>
<feature type="region of interest" description="Disordered" evidence="1">
    <location>
        <begin position="196"/>
        <end position="215"/>
    </location>
</feature>